<dbReference type="Pfam" id="PF03103">
    <property type="entry name" value="DUF243"/>
    <property type="match status" value="1"/>
</dbReference>
<gene>
    <name evidence="3" type="ORF">CINC_LOCUS559</name>
</gene>
<dbReference type="GO" id="GO:0008010">
    <property type="term" value="F:structural constituent of chitin-based larval cuticle"/>
    <property type="evidence" value="ECO:0007669"/>
    <property type="project" value="TreeGrafter"/>
</dbReference>
<accession>A0A9N8PWW4</accession>
<feature type="compositionally biased region" description="Low complexity" evidence="1">
    <location>
        <begin position="124"/>
        <end position="135"/>
    </location>
</feature>
<dbReference type="SMART" id="SM00690">
    <property type="entry name" value="DM5"/>
    <property type="match status" value="1"/>
</dbReference>
<proteinExistence type="predicted"/>
<keyword evidence="4" id="KW-1185">Reference proteome</keyword>
<evidence type="ECO:0000259" key="2">
    <source>
        <dbReference type="SMART" id="SM00690"/>
    </source>
</evidence>
<organism evidence="3 4">
    <name type="scientific">Chrysodeixis includens</name>
    <name type="common">Soybean looper</name>
    <name type="synonym">Pseudoplusia includens</name>
    <dbReference type="NCBI Taxonomy" id="689277"/>
    <lineage>
        <taxon>Eukaryota</taxon>
        <taxon>Metazoa</taxon>
        <taxon>Ecdysozoa</taxon>
        <taxon>Arthropoda</taxon>
        <taxon>Hexapoda</taxon>
        <taxon>Insecta</taxon>
        <taxon>Pterygota</taxon>
        <taxon>Neoptera</taxon>
        <taxon>Endopterygota</taxon>
        <taxon>Lepidoptera</taxon>
        <taxon>Glossata</taxon>
        <taxon>Ditrysia</taxon>
        <taxon>Noctuoidea</taxon>
        <taxon>Noctuidae</taxon>
        <taxon>Plusiinae</taxon>
        <taxon>Chrysodeixis</taxon>
    </lineage>
</organism>
<feature type="domain" description="DUF243" evidence="2">
    <location>
        <begin position="171"/>
        <end position="270"/>
    </location>
</feature>
<dbReference type="PANTHER" id="PTHR31927">
    <property type="entry name" value="FI07246P-RELATED-RELATED"/>
    <property type="match status" value="1"/>
</dbReference>
<dbReference type="OrthoDB" id="6376010at2759"/>
<feature type="region of interest" description="Disordered" evidence="1">
    <location>
        <begin position="93"/>
        <end position="135"/>
    </location>
</feature>
<evidence type="ECO:0000313" key="4">
    <source>
        <dbReference type="Proteomes" id="UP001154114"/>
    </source>
</evidence>
<feature type="compositionally biased region" description="Polar residues" evidence="1">
    <location>
        <begin position="98"/>
        <end position="113"/>
    </location>
</feature>
<feature type="compositionally biased region" description="Low complexity" evidence="1">
    <location>
        <begin position="354"/>
        <end position="377"/>
    </location>
</feature>
<evidence type="ECO:0000313" key="3">
    <source>
        <dbReference type="EMBL" id="CAD0194268.1"/>
    </source>
</evidence>
<feature type="region of interest" description="Disordered" evidence="1">
    <location>
        <begin position="351"/>
        <end position="394"/>
    </location>
</feature>
<protein>
    <recommendedName>
        <fullName evidence="2">DUF243 domain-containing protein</fullName>
    </recommendedName>
</protein>
<dbReference type="Proteomes" id="UP001154114">
    <property type="component" value="Chromosome 1"/>
</dbReference>
<name>A0A9N8PWW4_CHRIL</name>
<dbReference type="EMBL" id="LR824004">
    <property type="protein sequence ID" value="CAD0194268.1"/>
    <property type="molecule type" value="Genomic_DNA"/>
</dbReference>
<dbReference type="GO" id="GO:0062129">
    <property type="term" value="C:chitin-based extracellular matrix"/>
    <property type="evidence" value="ECO:0007669"/>
    <property type="project" value="TreeGrafter"/>
</dbReference>
<reference evidence="3" key="1">
    <citation type="submission" date="2021-12" db="EMBL/GenBank/DDBJ databases">
        <authorList>
            <person name="King R."/>
        </authorList>
    </citation>
    <scope>NUCLEOTIDE SEQUENCE</scope>
</reference>
<dbReference type="PANTHER" id="PTHR31927:SF2">
    <property type="entry name" value="FI07246P-RELATED"/>
    <property type="match status" value="1"/>
</dbReference>
<evidence type="ECO:0000256" key="1">
    <source>
        <dbReference type="SAM" id="MobiDB-lite"/>
    </source>
</evidence>
<dbReference type="InterPro" id="IPR004145">
    <property type="entry name" value="DUF243"/>
</dbReference>
<sequence length="394" mass="42108">MSFNIGGMDVWPGPVHLAPVFKSRAAIEATLTTPPLGRVLLLALGVVSADIGIGYHYKVPQTSYGVPSYQVGGSSGQYNTAYTGSSSSSIGSQAHSGYQYNNGQQHQANNGYQGHNGYQAENLQSTSGSGSSYYQNAGSSQAALGTGFQTQYQSSSQYQAAQNYQIQQQPAQIFKHFYVHAAPEDREPPRPRAPIVLPPPQKHYKIIFVKTPSEASSQQVIAPVQPQHEEKTIVYVLVKKPDEPKDLVLPKIEQKPPSKPEVYFIKYKNKEDSQAVINNIVQDYNKGQSVALADSASQSDYESSAQGNVQYQAPAVSHDSASTGSFGSQSFGVSGASASSNYNLGESNIASSISAPHTVSSTASSSGYDGASSISTSQGVPHETYGPPKFRESY</sequence>
<dbReference type="GO" id="GO:0040003">
    <property type="term" value="P:chitin-based cuticle development"/>
    <property type="evidence" value="ECO:0007669"/>
    <property type="project" value="TreeGrafter"/>
</dbReference>
<dbReference type="AlphaFoldDB" id="A0A9N8PWW4"/>